<dbReference type="Gene3D" id="3.30.420.360">
    <property type="match status" value="1"/>
</dbReference>
<protein>
    <recommendedName>
        <fullName evidence="8">Carbamoyltransferase HypF</fullName>
        <ecNumber evidence="8">6.2.-.-</ecNumber>
    </recommendedName>
</protein>
<dbReference type="Pfam" id="PF07503">
    <property type="entry name" value="zf-HYPF"/>
    <property type="match status" value="2"/>
</dbReference>
<dbReference type="InterPro" id="IPR041440">
    <property type="entry name" value="HypF_C"/>
</dbReference>
<name>A0A809R823_9PROT</name>
<evidence type="ECO:0000256" key="2">
    <source>
        <dbReference type="ARBA" id="ARBA00008097"/>
    </source>
</evidence>
<feature type="active site" evidence="9">
    <location>
        <position position="45"/>
    </location>
</feature>
<dbReference type="PIRSF" id="PIRSF006256">
    <property type="entry name" value="CMPcnvr_hdrg_mat"/>
    <property type="match status" value="1"/>
</dbReference>
<dbReference type="InterPro" id="IPR017968">
    <property type="entry name" value="Acylphosphatase_CS"/>
</dbReference>
<dbReference type="GO" id="GO:0008270">
    <property type="term" value="F:zinc ion binding"/>
    <property type="evidence" value="ECO:0007669"/>
    <property type="project" value="UniProtKB-KW"/>
</dbReference>
<feature type="active site" evidence="9">
    <location>
        <position position="27"/>
    </location>
</feature>
<keyword evidence="6" id="KW-0862">Zinc</keyword>
<dbReference type="Gene3D" id="3.90.870.50">
    <property type="match status" value="1"/>
</dbReference>
<dbReference type="Gene3D" id="3.30.110.120">
    <property type="match status" value="1"/>
</dbReference>
<dbReference type="InterPro" id="IPR051060">
    <property type="entry name" value="Carbamoyltrans_HypF-like"/>
</dbReference>
<keyword evidence="5" id="KW-0863">Zinc-finger</keyword>
<accession>A0A809R823</accession>
<proteinExistence type="inferred from homology"/>
<evidence type="ECO:0000313" key="13">
    <source>
        <dbReference type="Proteomes" id="UP000662914"/>
    </source>
</evidence>
<dbReference type="Gene3D" id="3.30.420.40">
    <property type="match status" value="1"/>
</dbReference>
<dbReference type="InterPro" id="IPR055128">
    <property type="entry name" value="HypF_C_2"/>
</dbReference>
<dbReference type="SUPFAM" id="SSF55821">
    <property type="entry name" value="YrdC/RibB"/>
    <property type="match status" value="1"/>
</dbReference>
<dbReference type="UniPathway" id="UPA00335"/>
<dbReference type="EMBL" id="AP021857">
    <property type="protein sequence ID" value="BBO20485.1"/>
    <property type="molecule type" value="Genomic_DNA"/>
</dbReference>
<evidence type="ECO:0000256" key="5">
    <source>
        <dbReference type="ARBA" id="ARBA00022771"/>
    </source>
</evidence>
<dbReference type="PROSITE" id="PS00150">
    <property type="entry name" value="ACYLPHOSPHATASE_1"/>
    <property type="match status" value="1"/>
</dbReference>
<evidence type="ECO:0000256" key="3">
    <source>
        <dbReference type="ARBA" id="ARBA00022598"/>
    </source>
</evidence>
<keyword evidence="4" id="KW-0479">Metal-binding</keyword>
<keyword evidence="3" id="KW-0436">Ligase</keyword>
<dbReference type="Pfam" id="PF01300">
    <property type="entry name" value="Sua5_yciO_yrdC"/>
    <property type="match status" value="1"/>
</dbReference>
<evidence type="ECO:0000259" key="10">
    <source>
        <dbReference type="PROSITE" id="PS51160"/>
    </source>
</evidence>
<comment type="catalytic activity">
    <reaction evidence="9">
        <text>an acyl phosphate + H2O = a carboxylate + phosphate + H(+)</text>
        <dbReference type="Rhea" id="RHEA:14965"/>
        <dbReference type="ChEBI" id="CHEBI:15377"/>
        <dbReference type="ChEBI" id="CHEBI:15378"/>
        <dbReference type="ChEBI" id="CHEBI:29067"/>
        <dbReference type="ChEBI" id="CHEBI:43474"/>
        <dbReference type="ChEBI" id="CHEBI:59918"/>
        <dbReference type="EC" id="3.6.1.7"/>
    </reaction>
</comment>
<dbReference type="GO" id="GO:0051604">
    <property type="term" value="P:protein maturation"/>
    <property type="evidence" value="ECO:0007669"/>
    <property type="project" value="TreeGrafter"/>
</dbReference>
<dbReference type="PROSITE" id="PS51163">
    <property type="entry name" value="YRDC"/>
    <property type="match status" value="1"/>
</dbReference>
<dbReference type="AlphaFoldDB" id="A0A809R823"/>
<dbReference type="InterPro" id="IPR036046">
    <property type="entry name" value="Acylphosphatase-like_dom_sf"/>
</dbReference>
<dbReference type="NCBIfam" id="TIGR00143">
    <property type="entry name" value="hypF"/>
    <property type="match status" value="1"/>
</dbReference>
<evidence type="ECO:0000313" key="12">
    <source>
        <dbReference type="EMBL" id="BBO20485.1"/>
    </source>
</evidence>
<dbReference type="PROSITE" id="PS51160">
    <property type="entry name" value="ACYLPHOSPHATASE_3"/>
    <property type="match status" value="1"/>
</dbReference>
<dbReference type="Pfam" id="PF17788">
    <property type="entry name" value="HypF_C"/>
    <property type="match status" value="1"/>
</dbReference>
<sequence>MTVAARAAATVCRRIRVRGQVQGVGFRPFVYRLAQELDLAGWVRNDGEGVDIEAQGAADAVEALIARLETDAPPLASVTSVEASESPLSGARGFEIKVSLHGTAITSVTPDSATCSDCLAELFDPANRRWRHAFANCTHCGPRYTVTRRLPYDRPNTSMAEFALCPACRSEYEDPADRRFHAQPNACPECGPRLALRDGEGGPLAVDDSIAETLARLQRGEIVAIKGLGGYHLACDATNAAAVARLRQRKNREEKPFAVMFANAASVAPYADLDEAERALLESRERPVVLLRKRAGCDEQLAGVAPGLGELGAMLPCTPIQYLLFHEAAGRPAGTEWIAVPQRLTLVMTSANPGGEPIVREDDEALARLQDIADAWLMHDRAIVTRVDDSVLRAGQFIRRARGFTPQAIKLAKAGPSVLATGGFLKNTICLTRGDEAYLSQHIGDLDNAPTCRALEETAQRMMALLEIAPERVAHDLHPDFHGTRFAADFARGRGLKTVAVQHHHAHIAAVAAEHRATGPLLGLALDGVGMGADQGIWGGELLAVDGERFDRLGHLRELALPGGDKAAREPWRMAAAALFALGRGGEIKTRFPQQRAAGAIAMMLGGNAHTPPTSSCGRLFDAAAGLAGVCEVAAYEGQAAMLYESQSAQHGETEPLRDGFILHDDGRLDLLPLLARLADERDAGFAAALFHATLDEALAAWVQRAGEERGLRRVALGGGCFLNRILSAGLRRRLEAKGFEVLEARLVPPNDGGLSLGQAWVALNS</sequence>
<comment type="function">
    <text evidence="8">Involved in the maturation of [NiFe] hydrogenases. Along with HypE, it catalyzes the synthesis of the CN ligands of the active site iron of [NiFe]-hydrogenases. HypF functions as a carbamoyl transferase using carbamoylphosphate as a substrate and transferring the carboxamido moiety in an ATP-dependent reaction to the thiolate of the C-terminal cysteine of HypE yielding a protein-S-carboxamide.</text>
</comment>
<dbReference type="InterPro" id="IPR017945">
    <property type="entry name" value="DHBP_synth_RibB-like_a/b_dom"/>
</dbReference>
<comment type="catalytic activity">
    <reaction evidence="7 8">
        <text>C-terminal L-cysteinyl-[HypE protein] + carbamoyl phosphate + ATP + H2O = C-terminal S-carboxamide-L-cysteinyl-[HypE protein] + AMP + phosphate + diphosphate + H(+)</text>
        <dbReference type="Rhea" id="RHEA:55636"/>
        <dbReference type="Rhea" id="RHEA-COMP:14247"/>
        <dbReference type="Rhea" id="RHEA-COMP:14392"/>
        <dbReference type="ChEBI" id="CHEBI:15377"/>
        <dbReference type="ChEBI" id="CHEBI:15378"/>
        <dbReference type="ChEBI" id="CHEBI:30616"/>
        <dbReference type="ChEBI" id="CHEBI:33019"/>
        <dbReference type="ChEBI" id="CHEBI:43474"/>
        <dbReference type="ChEBI" id="CHEBI:58228"/>
        <dbReference type="ChEBI" id="CHEBI:76913"/>
        <dbReference type="ChEBI" id="CHEBI:139126"/>
        <dbReference type="ChEBI" id="CHEBI:456215"/>
    </reaction>
</comment>
<evidence type="ECO:0000256" key="4">
    <source>
        <dbReference type="ARBA" id="ARBA00022723"/>
    </source>
</evidence>
<dbReference type="Pfam" id="PF00708">
    <property type="entry name" value="Acylphosphatase"/>
    <property type="match status" value="1"/>
</dbReference>
<evidence type="ECO:0000259" key="11">
    <source>
        <dbReference type="PROSITE" id="PS51163"/>
    </source>
</evidence>
<evidence type="ECO:0000256" key="1">
    <source>
        <dbReference type="ARBA" id="ARBA00004711"/>
    </source>
</evidence>
<comment type="similarity">
    <text evidence="2 8">Belongs to the carbamoyltransferase HypF family.</text>
</comment>
<dbReference type="GO" id="GO:0016743">
    <property type="term" value="F:carboxyl- or carbamoyltransferase activity"/>
    <property type="evidence" value="ECO:0007669"/>
    <property type="project" value="UniProtKB-UniRule"/>
</dbReference>
<keyword evidence="12" id="KW-0808">Transferase</keyword>
<dbReference type="InterPro" id="IPR011125">
    <property type="entry name" value="Znf_HypF"/>
</dbReference>
<dbReference type="InterPro" id="IPR004421">
    <property type="entry name" value="Carbamoyltransferase_HypF"/>
</dbReference>
<dbReference type="PANTHER" id="PTHR42959">
    <property type="entry name" value="CARBAMOYLTRANSFERASE"/>
    <property type="match status" value="1"/>
</dbReference>
<evidence type="ECO:0000256" key="6">
    <source>
        <dbReference type="ARBA" id="ARBA00022833"/>
    </source>
</evidence>
<dbReference type="InterPro" id="IPR006070">
    <property type="entry name" value="Sua5-like_dom"/>
</dbReference>
<reference evidence="12" key="1">
    <citation type="journal article" name="DNA Res.">
        <title>The physiological potential of anammox bacteria as revealed by their core genome structure.</title>
        <authorList>
            <person name="Okubo T."/>
            <person name="Toyoda A."/>
            <person name="Fukuhara K."/>
            <person name="Uchiyama I."/>
            <person name="Harigaya Y."/>
            <person name="Kuroiwa M."/>
            <person name="Suzuki T."/>
            <person name="Murakami Y."/>
            <person name="Suwa Y."/>
            <person name="Takami H."/>
        </authorList>
    </citation>
    <scope>NUCLEOTIDE SEQUENCE</scope>
    <source>
        <strain evidence="12">317325-3</strain>
    </source>
</reference>
<evidence type="ECO:0000256" key="7">
    <source>
        <dbReference type="ARBA" id="ARBA00048220"/>
    </source>
</evidence>
<gene>
    <name evidence="12" type="ORF">DSYM_11840</name>
</gene>
<dbReference type="Proteomes" id="UP000662914">
    <property type="component" value="Chromosome"/>
</dbReference>
<dbReference type="Pfam" id="PF22521">
    <property type="entry name" value="HypF_C_2"/>
    <property type="match status" value="1"/>
</dbReference>
<feature type="domain" description="Acylphosphatase-like" evidence="10">
    <location>
        <begin position="12"/>
        <end position="98"/>
    </location>
</feature>
<dbReference type="GO" id="GO:0003725">
    <property type="term" value="F:double-stranded RNA binding"/>
    <property type="evidence" value="ECO:0007669"/>
    <property type="project" value="InterPro"/>
</dbReference>
<evidence type="ECO:0000256" key="9">
    <source>
        <dbReference type="PROSITE-ProRule" id="PRU00520"/>
    </source>
</evidence>
<dbReference type="GO" id="GO:0016874">
    <property type="term" value="F:ligase activity"/>
    <property type="evidence" value="ECO:0007669"/>
    <property type="project" value="UniProtKB-UniRule"/>
</dbReference>
<dbReference type="KEGG" id="ddz:DSYM_11840"/>
<organism evidence="12 13">
    <name type="scientific">Candidatus Desulfobacillus denitrificans</name>
    <dbReference type="NCBI Taxonomy" id="2608985"/>
    <lineage>
        <taxon>Bacteria</taxon>
        <taxon>Pseudomonadati</taxon>
        <taxon>Pseudomonadota</taxon>
        <taxon>Betaproteobacteria</taxon>
        <taxon>Candidatus Desulfobacillus</taxon>
    </lineage>
</organism>
<evidence type="ECO:0000256" key="8">
    <source>
        <dbReference type="PIRNR" id="PIRNR006256"/>
    </source>
</evidence>
<comment type="pathway">
    <text evidence="1 8">Protein modification; [NiFe] hydrogenase maturation.</text>
</comment>
<dbReference type="PANTHER" id="PTHR42959:SF1">
    <property type="entry name" value="CARBAMOYLTRANSFERASE HYPF"/>
    <property type="match status" value="1"/>
</dbReference>
<dbReference type="EC" id="6.2.-.-" evidence="8"/>
<dbReference type="GO" id="GO:0003998">
    <property type="term" value="F:acylphosphatase activity"/>
    <property type="evidence" value="ECO:0007669"/>
    <property type="project" value="UniProtKB-EC"/>
</dbReference>
<dbReference type="SUPFAM" id="SSF54975">
    <property type="entry name" value="Acylphosphatase/BLUF domain-like"/>
    <property type="match status" value="1"/>
</dbReference>
<dbReference type="InterPro" id="IPR001792">
    <property type="entry name" value="Acylphosphatase-like_dom"/>
</dbReference>
<keyword evidence="9" id="KW-0378">Hydrolase</keyword>
<feature type="domain" description="YrdC-like" evidence="11">
    <location>
        <begin position="207"/>
        <end position="403"/>
    </location>
</feature>